<organism evidence="1 3">
    <name type="scientific">Pyrococcus kukulkanii</name>
    <dbReference type="NCBI Taxonomy" id="1609559"/>
    <lineage>
        <taxon>Archaea</taxon>
        <taxon>Methanobacteriati</taxon>
        <taxon>Methanobacteriota</taxon>
        <taxon>Thermococci</taxon>
        <taxon>Thermococcales</taxon>
        <taxon>Thermococcaceae</taxon>
        <taxon>Pyrococcus</taxon>
    </lineage>
</organism>
<evidence type="ECO:0000313" key="2">
    <source>
        <dbReference type="EMBL" id="MFA4804702.1"/>
    </source>
</evidence>
<dbReference type="EMBL" id="JARRIG010000005">
    <property type="protein sequence ID" value="MFA4804702.1"/>
    <property type="molecule type" value="Genomic_DNA"/>
</dbReference>
<evidence type="ECO:0000313" key="4">
    <source>
        <dbReference type="Proteomes" id="UP001571980"/>
    </source>
</evidence>
<dbReference type="RefSeq" id="WP_068320527.1">
    <property type="nucleotide sequence ID" value="NZ_CP010835.1"/>
</dbReference>
<dbReference type="KEGG" id="pyc:TQ32_02070"/>
<sequence length="250" mass="28873">MDLGKHFLRQAIETFKAIKEGDVSEYSLLLLQSNVIKSLADASLIFFSREEDEKVEKTYEEFLGVMEFLKDRDLFLGTGLLQLNLLKNLNPSRGFSLDRRFGRPREILVWSNRIVKPHLFLTTKSPRYEEFKDPLFNLGADISPQDRLFPYLVSSARRILEKTGAPWRVVGELMKWELFLGYLKGPLPCKDGYVKIIDSLPRILEGALSYSLSDDVEVYELGPRSGPFVEVEKIVCFSKKLNKGFIVRRW</sequence>
<accession>A0A127B9E9</accession>
<dbReference type="EMBL" id="CP010835">
    <property type="protein sequence ID" value="AMM53409.1"/>
    <property type="molecule type" value="Genomic_DNA"/>
</dbReference>
<evidence type="ECO:0000313" key="3">
    <source>
        <dbReference type="Proteomes" id="UP000070587"/>
    </source>
</evidence>
<reference evidence="1 3" key="2">
    <citation type="journal article" date="2016" name="Int. J. Syst. Evol. Microbiol.">
        <title>Pyrococcus kukulkanii sp. nov., a hyperthermophilic, piezophilic archaeon isolated from a deep-sea hydrothermal vent.</title>
        <authorList>
            <person name="Callac N."/>
            <person name="Oger P."/>
            <person name="Lesongeur F."/>
            <person name="Rattray J.E."/>
            <person name="Vannier P."/>
            <person name="Michoud G."/>
            <person name="Beauverger M."/>
            <person name="Gayet N."/>
            <person name="Rouxel O."/>
            <person name="Jebbar M."/>
            <person name="Godfroy A."/>
        </authorList>
    </citation>
    <scope>NUCLEOTIDE SEQUENCE [LARGE SCALE GENOMIC DNA]</scope>
    <source>
        <strain evidence="1 3">NCB100</strain>
    </source>
</reference>
<protein>
    <submittedName>
        <fullName evidence="1">Uncharacterized protein</fullName>
    </submittedName>
</protein>
<reference evidence="2 4" key="3">
    <citation type="submission" date="2023-03" db="EMBL/GenBank/DDBJ databases">
        <title>Speciation in Pyrococcus: adaptation to high temperature as a mechanism.</title>
        <authorList>
            <person name="Gu J."/>
        </authorList>
    </citation>
    <scope>NUCLEOTIDE SEQUENCE [LARGE SCALE GENOMIC DNA]</scope>
    <source>
        <strain evidence="2 4">LMOA34</strain>
    </source>
</reference>
<dbReference type="PATRIC" id="fig|1609559.3.peg.419"/>
<proteinExistence type="predicted"/>
<dbReference type="Proteomes" id="UP000070587">
    <property type="component" value="Chromosome"/>
</dbReference>
<dbReference type="GeneID" id="28490581"/>
<dbReference type="Proteomes" id="UP001571980">
    <property type="component" value="Unassembled WGS sequence"/>
</dbReference>
<dbReference type="AlphaFoldDB" id="A0A127B9E9"/>
<evidence type="ECO:0000313" key="1">
    <source>
        <dbReference type="EMBL" id="AMM53409.1"/>
    </source>
</evidence>
<name>A0A127B9E9_9EURY</name>
<reference evidence="3" key="1">
    <citation type="submission" date="2015-02" db="EMBL/GenBank/DDBJ databases">
        <title>Pyrococcus kukulkanii sp. nov., a novel hyperthermophilic archaeon isolated from a deep-sea hydrothermal vent at the Guaymas Basin.</title>
        <authorList>
            <person name="Oger P.M."/>
            <person name="Callac N."/>
            <person name="Jebbar M."/>
            <person name="Godfroy A."/>
        </authorList>
    </citation>
    <scope>NUCLEOTIDE SEQUENCE [LARGE SCALE GENOMIC DNA]</scope>
    <source>
        <strain evidence="3">NCB100</strain>
    </source>
</reference>
<dbReference type="OrthoDB" id="94815at2157"/>
<dbReference type="STRING" id="1609559.TQ32_02070"/>
<keyword evidence="4" id="KW-1185">Reference proteome</keyword>
<gene>
    <name evidence="2" type="ORF">P8X34_08170</name>
    <name evidence="1" type="ORF">TQ32_02070</name>
</gene>